<comment type="caution">
    <text evidence="3">The sequence shown here is derived from an EMBL/GenBank/DDBJ whole genome shotgun (WGS) entry which is preliminary data.</text>
</comment>
<evidence type="ECO:0000259" key="2">
    <source>
        <dbReference type="Pfam" id="PF07811"/>
    </source>
</evidence>
<keyword evidence="1" id="KW-0812">Transmembrane</keyword>
<feature type="transmembrane region" description="Helical" evidence="1">
    <location>
        <begin position="21"/>
        <end position="44"/>
    </location>
</feature>
<sequence length="133" mass="13410">MTHRPPATAVDRERGAAVSEFALLAGLVSVILLAAAQLALALHLHNTATAHVIEGARHGARADSSPALGAARARQLLEQSLPGAGGVTVTAGRSSVAGVEVVQVSASLALPVFGPFGPADRMTVTGQAYAEDQ</sequence>
<gene>
    <name evidence="3" type="ORF">GCM10011509_10500</name>
</gene>
<accession>A0ABQ2F5V1</accession>
<feature type="domain" description="TadE-like" evidence="2">
    <location>
        <begin position="15"/>
        <end position="57"/>
    </location>
</feature>
<keyword evidence="1" id="KW-0472">Membrane</keyword>
<organism evidence="3 4">
    <name type="scientific">Ornithinimicrobium pekingense</name>
    <dbReference type="NCBI Taxonomy" id="384677"/>
    <lineage>
        <taxon>Bacteria</taxon>
        <taxon>Bacillati</taxon>
        <taxon>Actinomycetota</taxon>
        <taxon>Actinomycetes</taxon>
        <taxon>Micrococcales</taxon>
        <taxon>Ornithinimicrobiaceae</taxon>
        <taxon>Ornithinimicrobium</taxon>
    </lineage>
</organism>
<evidence type="ECO:0000256" key="1">
    <source>
        <dbReference type="SAM" id="Phobius"/>
    </source>
</evidence>
<dbReference type="EMBL" id="BMLB01000002">
    <property type="protein sequence ID" value="GGK63985.1"/>
    <property type="molecule type" value="Genomic_DNA"/>
</dbReference>
<proteinExistence type="predicted"/>
<keyword evidence="4" id="KW-1185">Reference proteome</keyword>
<dbReference type="Proteomes" id="UP000662111">
    <property type="component" value="Unassembled WGS sequence"/>
</dbReference>
<dbReference type="InterPro" id="IPR012495">
    <property type="entry name" value="TadE-like_dom"/>
</dbReference>
<evidence type="ECO:0000313" key="4">
    <source>
        <dbReference type="Proteomes" id="UP000662111"/>
    </source>
</evidence>
<name>A0ABQ2F5V1_9MICO</name>
<protein>
    <recommendedName>
        <fullName evidence="2">TadE-like domain-containing protein</fullName>
    </recommendedName>
</protein>
<dbReference type="Pfam" id="PF07811">
    <property type="entry name" value="TadE"/>
    <property type="match status" value="1"/>
</dbReference>
<keyword evidence="1" id="KW-1133">Transmembrane helix</keyword>
<reference evidence="4" key="1">
    <citation type="journal article" date="2019" name="Int. J. Syst. Evol. Microbiol.">
        <title>The Global Catalogue of Microorganisms (GCM) 10K type strain sequencing project: providing services to taxonomists for standard genome sequencing and annotation.</title>
        <authorList>
            <consortium name="The Broad Institute Genomics Platform"/>
            <consortium name="The Broad Institute Genome Sequencing Center for Infectious Disease"/>
            <person name="Wu L."/>
            <person name="Ma J."/>
        </authorList>
    </citation>
    <scope>NUCLEOTIDE SEQUENCE [LARGE SCALE GENOMIC DNA]</scope>
    <source>
        <strain evidence="4">CGMCC 1.5362</strain>
    </source>
</reference>
<evidence type="ECO:0000313" key="3">
    <source>
        <dbReference type="EMBL" id="GGK63985.1"/>
    </source>
</evidence>